<dbReference type="InterPro" id="IPR005325">
    <property type="entry name" value="DUF308_memb"/>
</dbReference>
<keyword evidence="1" id="KW-1133">Transmembrane helix</keyword>
<dbReference type="GO" id="GO:0005886">
    <property type="term" value="C:plasma membrane"/>
    <property type="evidence" value="ECO:0007669"/>
    <property type="project" value="TreeGrafter"/>
</dbReference>
<feature type="transmembrane region" description="Helical" evidence="1">
    <location>
        <begin position="163"/>
        <end position="181"/>
    </location>
</feature>
<organism evidence="2 3">
    <name type="scientific">Cryobacterium mannosilyticum</name>
    <dbReference type="NCBI Taxonomy" id="1259190"/>
    <lineage>
        <taxon>Bacteria</taxon>
        <taxon>Bacillati</taxon>
        <taxon>Actinomycetota</taxon>
        <taxon>Actinomycetes</taxon>
        <taxon>Micrococcales</taxon>
        <taxon>Microbacteriaceae</taxon>
        <taxon>Cryobacterium</taxon>
    </lineage>
</organism>
<reference evidence="2 3" key="1">
    <citation type="submission" date="2019-03" db="EMBL/GenBank/DDBJ databases">
        <title>Genomics of glacier-inhabiting Cryobacterium strains.</title>
        <authorList>
            <person name="Liu Q."/>
            <person name="Xin Y.-H."/>
        </authorList>
    </citation>
    <scope>NUCLEOTIDE SEQUENCE [LARGE SCALE GENOMIC DNA]</scope>
    <source>
        <strain evidence="2 3">RHLT2-21</strain>
    </source>
</reference>
<dbReference type="PANTHER" id="PTHR34989:SF1">
    <property type="entry name" value="PROTEIN HDED"/>
    <property type="match status" value="1"/>
</dbReference>
<dbReference type="EMBL" id="SOFM01000007">
    <property type="protein sequence ID" value="TFC07308.1"/>
    <property type="molecule type" value="Genomic_DNA"/>
</dbReference>
<feature type="transmembrane region" description="Helical" evidence="1">
    <location>
        <begin position="77"/>
        <end position="96"/>
    </location>
</feature>
<keyword evidence="1" id="KW-0472">Membrane</keyword>
<dbReference type="AlphaFoldDB" id="A0A4R8WGW2"/>
<feature type="transmembrane region" description="Helical" evidence="1">
    <location>
        <begin position="187"/>
        <end position="212"/>
    </location>
</feature>
<keyword evidence="3" id="KW-1185">Reference proteome</keyword>
<name>A0A4R8WGW2_9MICO</name>
<sequence>MPTIRYERARLLARSHHTDPIARKVMSNGVATFDLTIDPRNLSKSELISVKVAMGLAGLVAVALGIIVLVWPAATLAIVAGLFGLYFLFGGVARVARGVFMTGATGGIRVLNILLGVLLLVAGIIAIRNPLNSLAVLGMVIGISWLVEGVAALVETAPDASKWFGTLFGAISVVAGISILLSPIDSLAVLVLVGGVFLVISGVSQVVMGFTFGRGARA</sequence>
<evidence type="ECO:0000313" key="2">
    <source>
        <dbReference type="EMBL" id="TFC07308.1"/>
    </source>
</evidence>
<evidence type="ECO:0000256" key="1">
    <source>
        <dbReference type="SAM" id="Phobius"/>
    </source>
</evidence>
<gene>
    <name evidence="2" type="ORF">E3O32_01935</name>
</gene>
<feature type="transmembrane region" description="Helical" evidence="1">
    <location>
        <begin position="52"/>
        <end position="71"/>
    </location>
</feature>
<keyword evidence="1" id="KW-0812">Transmembrane</keyword>
<evidence type="ECO:0000313" key="3">
    <source>
        <dbReference type="Proteomes" id="UP000297643"/>
    </source>
</evidence>
<dbReference type="PANTHER" id="PTHR34989">
    <property type="entry name" value="PROTEIN HDED"/>
    <property type="match status" value="1"/>
</dbReference>
<feature type="transmembrane region" description="Helical" evidence="1">
    <location>
        <begin position="108"/>
        <end position="127"/>
    </location>
</feature>
<comment type="caution">
    <text evidence="2">The sequence shown here is derived from an EMBL/GenBank/DDBJ whole genome shotgun (WGS) entry which is preliminary data.</text>
</comment>
<proteinExistence type="predicted"/>
<dbReference type="Proteomes" id="UP000297643">
    <property type="component" value="Unassembled WGS sequence"/>
</dbReference>
<accession>A0A4R8WGW2</accession>
<dbReference type="InterPro" id="IPR052712">
    <property type="entry name" value="Acid_resist_chaperone_HdeD"/>
</dbReference>
<dbReference type="Pfam" id="PF03729">
    <property type="entry name" value="DUF308"/>
    <property type="match status" value="1"/>
</dbReference>
<protein>
    <submittedName>
        <fullName evidence="2">HdeD family acid-resistance protein</fullName>
    </submittedName>
</protein>
<feature type="transmembrane region" description="Helical" evidence="1">
    <location>
        <begin position="133"/>
        <end position="154"/>
    </location>
</feature>